<accession>A0A855SC39</accession>
<name>A0A855SC39_PHOAN</name>
<keyword evidence="2" id="KW-0489">Methyltransferase</keyword>
<dbReference type="Proteomes" id="UP000241440">
    <property type="component" value="Unassembled WGS sequence"/>
</dbReference>
<dbReference type="EMBL" id="PYOY01000004">
    <property type="protein sequence ID" value="PSX07511.1"/>
    <property type="molecule type" value="Genomic_DNA"/>
</dbReference>
<gene>
    <name evidence="2" type="ORF">C0W41_09655</name>
</gene>
<dbReference type="AlphaFoldDB" id="A0A855SC39"/>
<dbReference type="InterPro" id="IPR013216">
    <property type="entry name" value="Methyltransf_11"/>
</dbReference>
<sequence length="260" mass="29207">MRNIIKYNCAVWDNLAKSGSRWTLPVDTEIIKQAQAGTWSVHITKKPLPSDWLPKDIQGKKILCLASAGGQQAPVLAAAGADVTVVDISLEQLAKDEFVAKRDGLMLRAIQADMTDLNMLEDNTFDYIVSPISNLYIHDLTPLWTECYRVLVSGGILLVSFYNPVLFIFERSELLEKQGLIKPNFILPYSDIESLSNEKYQQKLEQGEAIIFGHTLSQQIGLQMEAGFLLAGFYEDQHPTPRFIIEKYMDTLIATKAIKP</sequence>
<keyword evidence="2" id="KW-0808">Transferase</keyword>
<dbReference type="Gene3D" id="3.40.50.150">
    <property type="entry name" value="Vaccinia Virus protein VP39"/>
    <property type="match status" value="1"/>
</dbReference>
<comment type="caution">
    <text evidence="2">The sequence shown here is derived from an EMBL/GenBank/DDBJ whole genome shotgun (WGS) entry which is preliminary data.</text>
</comment>
<dbReference type="InterPro" id="IPR029063">
    <property type="entry name" value="SAM-dependent_MTases_sf"/>
</dbReference>
<proteinExistence type="predicted"/>
<dbReference type="GO" id="GO:0032259">
    <property type="term" value="P:methylation"/>
    <property type="evidence" value="ECO:0007669"/>
    <property type="project" value="UniProtKB-KW"/>
</dbReference>
<dbReference type="Pfam" id="PF08241">
    <property type="entry name" value="Methyltransf_11"/>
    <property type="match status" value="1"/>
</dbReference>
<evidence type="ECO:0000313" key="3">
    <source>
        <dbReference type="Proteomes" id="UP000241440"/>
    </source>
</evidence>
<dbReference type="CDD" id="cd02440">
    <property type="entry name" value="AdoMet_MTases"/>
    <property type="match status" value="1"/>
</dbReference>
<evidence type="ECO:0000259" key="1">
    <source>
        <dbReference type="Pfam" id="PF08241"/>
    </source>
</evidence>
<evidence type="ECO:0000313" key="2">
    <source>
        <dbReference type="EMBL" id="PSX07511.1"/>
    </source>
</evidence>
<dbReference type="GeneID" id="61228644"/>
<organism evidence="2 3">
    <name type="scientific">Photobacterium angustum</name>
    <dbReference type="NCBI Taxonomy" id="661"/>
    <lineage>
        <taxon>Bacteria</taxon>
        <taxon>Pseudomonadati</taxon>
        <taxon>Pseudomonadota</taxon>
        <taxon>Gammaproteobacteria</taxon>
        <taxon>Vibrionales</taxon>
        <taxon>Vibrionaceae</taxon>
        <taxon>Photobacterium</taxon>
    </lineage>
</organism>
<feature type="domain" description="Methyltransferase type 11" evidence="1">
    <location>
        <begin position="64"/>
        <end position="159"/>
    </location>
</feature>
<reference evidence="2 3" key="1">
    <citation type="submission" date="2018-01" db="EMBL/GenBank/DDBJ databases">
        <title>Whole genome sequencing of Histamine producing bacteria.</title>
        <authorList>
            <person name="Butler K."/>
        </authorList>
    </citation>
    <scope>NUCLEOTIDE SEQUENCE [LARGE SCALE GENOMIC DNA]</scope>
    <source>
        <strain evidence="2 3">A2-1</strain>
    </source>
</reference>
<protein>
    <submittedName>
        <fullName evidence="2">Class I SAM-dependent methyltransferase</fullName>
    </submittedName>
</protein>
<dbReference type="GO" id="GO:0008757">
    <property type="term" value="F:S-adenosylmethionine-dependent methyltransferase activity"/>
    <property type="evidence" value="ECO:0007669"/>
    <property type="project" value="InterPro"/>
</dbReference>
<dbReference type="SUPFAM" id="SSF53335">
    <property type="entry name" value="S-adenosyl-L-methionine-dependent methyltransferases"/>
    <property type="match status" value="1"/>
</dbReference>
<dbReference type="RefSeq" id="WP_045083164.1">
    <property type="nucleotide sequence ID" value="NZ_JZSX01000004.1"/>
</dbReference>